<evidence type="ECO:0000256" key="5">
    <source>
        <dbReference type="ARBA" id="ARBA00022989"/>
    </source>
</evidence>
<reference evidence="10 11" key="1">
    <citation type="submission" date="2021-06" db="EMBL/GenBank/DDBJ databases">
        <title>Bacillus sp. RD4P76, an endophyte from a halophyte.</title>
        <authorList>
            <person name="Sun J.-Q."/>
        </authorList>
    </citation>
    <scope>NUCLEOTIDE SEQUENCE [LARGE SCALE GENOMIC DNA]</scope>
    <source>
        <strain evidence="10 11">JCM 17098</strain>
    </source>
</reference>
<evidence type="ECO:0000256" key="2">
    <source>
        <dbReference type="ARBA" id="ARBA00006448"/>
    </source>
</evidence>
<evidence type="ECO:0000259" key="9">
    <source>
        <dbReference type="Pfam" id="PF20730"/>
    </source>
</evidence>
<comment type="subcellular location">
    <subcellularLocation>
        <location evidence="1">Cell membrane</location>
        <topology evidence="1">Multi-pass membrane protein</topology>
    </subcellularLocation>
</comment>
<feature type="domain" description="YetF-like N-terminal transmembrane" evidence="9">
    <location>
        <begin position="5"/>
        <end position="78"/>
    </location>
</feature>
<keyword evidence="6 7" id="KW-0472">Membrane</keyword>
<dbReference type="PANTHER" id="PTHR34582">
    <property type="entry name" value="UPF0702 TRANSMEMBRANE PROTEIN YCAP"/>
    <property type="match status" value="1"/>
</dbReference>
<gene>
    <name evidence="10" type="ORF">KS407_16485</name>
</gene>
<comment type="caution">
    <text evidence="10">The sequence shown here is derived from an EMBL/GenBank/DDBJ whole genome shotgun (WGS) entry which is preliminary data.</text>
</comment>
<keyword evidence="3" id="KW-1003">Cell membrane</keyword>
<keyword evidence="11" id="KW-1185">Reference proteome</keyword>
<evidence type="ECO:0000256" key="3">
    <source>
        <dbReference type="ARBA" id="ARBA00022475"/>
    </source>
</evidence>
<evidence type="ECO:0000256" key="6">
    <source>
        <dbReference type="ARBA" id="ARBA00023136"/>
    </source>
</evidence>
<dbReference type="Gene3D" id="3.30.240.20">
    <property type="entry name" value="bsu07140 like domains"/>
    <property type="match status" value="2"/>
</dbReference>
<evidence type="ECO:0000313" key="10">
    <source>
        <dbReference type="EMBL" id="MBU9723018.1"/>
    </source>
</evidence>
<sequence>MELTNLLLRLITAYLVLFVLARIMGRKEIAQMTFFNFVSAIAIGSITANLATNPNLSIRNGVMALVGWTIFTLIMEVIDIKFKKARKVTTGEPIIVIKEGKIMENSLRTTRLDMDSLKTLLRQQGVFSLNDVDSAYFETSGYLSVKLKQNKLPATKGDINVPQNMTIYPASTEVISDGRVITNNLSRLDLSENWLKNRLIQAGIKDISQVFYAEVQQDGSLYIDSKDDKMKT</sequence>
<dbReference type="InterPro" id="IPR048454">
    <property type="entry name" value="YetF_N"/>
</dbReference>
<dbReference type="EMBL" id="JAHQCR010000066">
    <property type="protein sequence ID" value="MBU9723018.1"/>
    <property type="molecule type" value="Genomic_DNA"/>
</dbReference>
<dbReference type="Pfam" id="PF04239">
    <property type="entry name" value="DUF421"/>
    <property type="match status" value="1"/>
</dbReference>
<evidence type="ECO:0000256" key="1">
    <source>
        <dbReference type="ARBA" id="ARBA00004651"/>
    </source>
</evidence>
<keyword evidence="5 7" id="KW-1133">Transmembrane helix</keyword>
<feature type="transmembrane region" description="Helical" evidence="7">
    <location>
        <begin position="58"/>
        <end position="78"/>
    </location>
</feature>
<evidence type="ECO:0000259" key="8">
    <source>
        <dbReference type="Pfam" id="PF04239"/>
    </source>
</evidence>
<feature type="transmembrane region" description="Helical" evidence="7">
    <location>
        <begin position="32"/>
        <end position="52"/>
    </location>
</feature>
<dbReference type="Pfam" id="PF20730">
    <property type="entry name" value="YetF_N"/>
    <property type="match status" value="1"/>
</dbReference>
<proteinExistence type="inferred from homology"/>
<protein>
    <submittedName>
        <fullName evidence="10">DUF421 domain-containing protein</fullName>
    </submittedName>
</protein>
<keyword evidence="4 7" id="KW-0812">Transmembrane</keyword>
<dbReference type="Proteomes" id="UP000790580">
    <property type="component" value="Unassembled WGS sequence"/>
</dbReference>
<feature type="transmembrane region" description="Helical" evidence="7">
    <location>
        <begin position="6"/>
        <end position="25"/>
    </location>
</feature>
<evidence type="ECO:0000313" key="11">
    <source>
        <dbReference type="Proteomes" id="UP000790580"/>
    </source>
</evidence>
<name>A0ABS6JWZ5_9BACI</name>
<evidence type="ECO:0000256" key="4">
    <source>
        <dbReference type="ARBA" id="ARBA00022692"/>
    </source>
</evidence>
<organism evidence="10 11">
    <name type="scientific">Evansella alkalicola</name>
    <dbReference type="NCBI Taxonomy" id="745819"/>
    <lineage>
        <taxon>Bacteria</taxon>
        <taxon>Bacillati</taxon>
        <taxon>Bacillota</taxon>
        <taxon>Bacilli</taxon>
        <taxon>Bacillales</taxon>
        <taxon>Bacillaceae</taxon>
        <taxon>Evansella</taxon>
    </lineage>
</organism>
<comment type="similarity">
    <text evidence="2">Belongs to the UPF0702 family.</text>
</comment>
<dbReference type="RefSeq" id="WP_088076670.1">
    <property type="nucleotide sequence ID" value="NZ_JAHQCR010000066.1"/>
</dbReference>
<dbReference type="InterPro" id="IPR007353">
    <property type="entry name" value="DUF421"/>
</dbReference>
<evidence type="ECO:0000256" key="7">
    <source>
        <dbReference type="SAM" id="Phobius"/>
    </source>
</evidence>
<feature type="domain" description="YetF C-terminal" evidence="8">
    <location>
        <begin position="81"/>
        <end position="216"/>
    </location>
</feature>
<dbReference type="PANTHER" id="PTHR34582:SF7">
    <property type="entry name" value="UPF0702 TRANSMEMBRANE PROTEIN YDFS"/>
    <property type="match status" value="1"/>
</dbReference>
<dbReference type="InterPro" id="IPR023090">
    <property type="entry name" value="UPF0702_alpha/beta_dom_sf"/>
</dbReference>
<accession>A0ABS6JWZ5</accession>